<feature type="compositionally biased region" description="Polar residues" evidence="1">
    <location>
        <begin position="251"/>
        <end position="271"/>
    </location>
</feature>
<accession>A0A8H6LG41</accession>
<dbReference type="PANTHER" id="PTHR47785:SF6">
    <property type="entry name" value="ZN(II)2CYS6 TRANSCRIPTION FACTOR (EUROFUNG)"/>
    <property type="match status" value="1"/>
</dbReference>
<protein>
    <recommendedName>
        <fullName evidence="4">Transcription factor domain-containing protein</fullName>
    </recommendedName>
</protein>
<organism evidence="2 3">
    <name type="scientific">Fusarium oxysporum f. sp. conglutinans</name>
    <dbReference type="NCBI Taxonomy" id="100902"/>
    <lineage>
        <taxon>Eukaryota</taxon>
        <taxon>Fungi</taxon>
        <taxon>Dikarya</taxon>
        <taxon>Ascomycota</taxon>
        <taxon>Pezizomycotina</taxon>
        <taxon>Sordariomycetes</taxon>
        <taxon>Hypocreomycetidae</taxon>
        <taxon>Hypocreales</taxon>
        <taxon>Nectriaceae</taxon>
        <taxon>Fusarium</taxon>
        <taxon>Fusarium oxysporum species complex</taxon>
    </lineage>
</organism>
<comment type="caution">
    <text evidence="2">The sequence shown here is derived from an EMBL/GenBank/DDBJ whole genome shotgun (WGS) entry which is preliminary data.</text>
</comment>
<dbReference type="PANTHER" id="PTHR47785">
    <property type="entry name" value="ZN(II)2CYS6 TRANSCRIPTION FACTOR (EUROFUNG)-RELATED-RELATED"/>
    <property type="match status" value="1"/>
</dbReference>
<name>A0A8H6LG41_FUSOX</name>
<dbReference type="EMBL" id="JACDXP010000010">
    <property type="protein sequence ID" value="KAF6517998.1"/>
    <property type="molecule type" value="Genomic_DNA"/>
</dbReference>
<dbReference type="CDD" id="cd12148">
    <property type="entry name" value="fungal_TF_MHR"/>
    <property type="match status" value="1"/>
</dbReference>
<dbReference type="Proteomes" id="UP000593570">
    <property type="component" value="Unassembled WGS sequence"/>
</dbReference>
<sequence>MDTKLQQISGSMSSIIGIETSPLLAESNTDDAKRVRDEAKSTLQQRYPTLVDMATINILKVFGAMREARLEIAELCISISFPLVILQCRSLTNLLASLSAFDDHGKVPEMTWHSRNLSMLGNLENGFSYSWRYEWTVVFERWRNEVKDYQWLSNKIGDLKSNVAHIRSIYLSVKEAFVQIDRMAGTSLVDLLSDIQVAFDMFELNLAECAAKADELCVEQERPKHLSPFVNSSSAQSWSSGSNIPSGGIIQRTSFGRDGNTTTVHVENGSTKPKERRLTKLRQRFSINPDARENHWTSLFGLTKSPVVLILAAAMPPTIYSTILCGSPDSLPALDSNFYSTLSQFISSLAGLYVIVKPLFNKNKKDEIKTSFPKTFYTMLTLKATRNEASLGMIVNILRRIEGKIDDSKPHDSNPTEHRSIATALRPFNPRSPANSSEVLGVPSFLRHETIDSPAAPNDPNPAISFSAHQVLFWPAIQSALPESVKLMCQMQGGTYSTRLEASRPKLPHAASVDISSDWLSKLSIATLKQLSDVYFTTFNLANPILDQKTYFQRTLGVAIDGNFGVCIESCIVLVVMALGSMGQKALQEAGFAGTPASSPYVGQDGEMPGLDFFNEARKRFTFSQGEICRSISDEADVDRLFYAEALRPIDWWAMLSKASACSAYFWNNLSRDRDEWMLDMQSRLFWITSMFEAVLSQELNLPPSNSLHLEEHIALPKFISAQDIASFGSFRYPGDDPFFHYHFLSQLAHRLILTRARNSLFHFNPTSDYPPEPVEDELIRQLEQWRERLPPMLQFDPKSPLTQAESPSDALVTAWLHARYFVARYHIGRPLLHRALERPASLTEGHLRKCRDAISAVLAWASVIQVTDTMRSCNPLKFFVCSQIFGQICVIYALSVSPYPYIRDIVSDPGNRAGL</sequence>
<evidence type="ECO:0000256" key="1">
    <source>
        <dbReference type="SAM" id="MobiDB-lite"/>
    </source>
</evidence>
<evidence type="ECO:0000313" key="3">
    <source>
        <dbReference type="Proteomes" id="UP000593570"/>
    </source>
</evidence>
<reference evidence="2 3" key="1">
    <citation type="journal article" date="2020" name="bioRxiv">
        <title>A chromosome-scale genome assembly for the Fusarium oxysporum strain Fo5176 to establish a model Arabidopsis-fungal pathosystem.</title>
        <authorList>
            <person name="Fokkens L."/>
            <person name="Guo L."/>
            <person name="Dora S."/>
            <person name="Wang B."/>
            <person name="Ye K."/>
            <person name="Sanchez-Rodriguez C."/>
            <person name="Croll D."/>
        </authorList>
    </citation>
    <scope>NUCLEOTIDE SEQUENCE [LARGE SCALE GENOMIC DNA]</scope>
    <source>
        <strain evidence="2 3">Fo5176</strain>
    </source>
</reference>
<dbReference type="InterPro" id="IPR053181">
    <property type="entry name" value="EcdB-like_regulator"/>
</dbReference>
<gene>
    <name evidence="2" type="ORF">HZS61_002076</name>
</gene>
<dbReference type="AlphaFoldDB" id="A0A8H6LG41"/>
<evidence type="ECO:0000313" key="2">
    <source>
        <dbReference type="EMBL" id="KAF6517998.1"/>
    </source>
</evidence>
<proteinExistence type="predicted"/>
<evidence type="ECO:0008006" key="4">
    <source>
        <dbReference type="Google" id="ProtNLM"/>
    </source>
</evidence>
<feature type="region of interest" description="Disordered" evidence="1">
    <location>
        <begin position="251"/>
        <end position="273"/>
    </location>
</feature>